<accession>A0AA36J3M7</accession>
<dbReference type="SUPFAM" id="SSF50156">
    <property type="entry name" value="PDZ domain-like"/>
    <property type="match status" value="1"/>
</dbReference>
<sequence>MSRLSSWWASSTSSRRHGTITVRELTAGKDVDKVGFCVPSLPPAPVVIKKVSPGTWAADQELRTGDVLIELNDFQTSEMSTQQFLSTMDTRPLRFKFIVNPLKSAIAEREVTPDGSEASASEGSCDEAEPTSTSFPRGSVSDWYAEEPAGAGEARKASLTNWYLDGEKLPDTGSRLTTMHRLSFTVETGGDSELGGSLQTAVETEDLDALLKLIVEAQAQGIMADQLDAARAKASQLQDQLLQGGSQGDF</sequence>
<name>A0AA36J3M7_9DINO</name>
<dbReference type="Pfam" id="PF00595">
    <property type="entry name" value="PDZ"/>
    <property type="match status" value="1"/>
</dbReference>
<protein>
    <recommendedName>
        <fullName evidence="2">PDZ domain-containing protein</fullName>
    </recommendedName>
</protein>
<proteinExistence type="predicted"/>
<evidence type="ECO:0000313" key="4">
    <source>
        <dbReference type="Proteomes" id="UP001178507"/>
    </source>
</evidence>
<reference evidence="3" key="1">
    <citation type="submission" date="2023-08" db="EMBL/GenBank/DDBJ databases">
        <authorList>
            <person name="Chen Y."/>
            <person name="Shah S."/>
            <person name="Dougan E. K."/>
            <person name="Thang M."/>
            <person name="Chan C."/>
        </authorList>
    </citation>
    <scope>NUCLEOTIDE SEQUENCE</scope>
</reference>
<evidence type="ECO:0000259" key="2">
    <source>
        <dbReference type="PROSITE" id="PS50106"/>
    </source>
</evidence>
<dbReference type="InterPro" id="IPR001478">
    <property type="entry name" value="PDZ"/>
</dbReference>
<dbReference type="AlphaFoldDB" id="A0AA36J3M7"/>
<evidence type="ECO:0000256" key="1">
    <source>
        <dbReference type="SAM" id="MobiDB-lite"/>
    </source>
</evidence>
<dbReference type="PROSITE" id="PS50106">
    <property type="entry name" value="PDZ"/>
    <property type="match status" value="1"/>
</dbReference>
<gene>
    <name evidence="3" type="ORF">EVOR1521_LOCUS21848</name>
</gene>
<feature type="domain" description="PDZ" evidence="2">
    <location>
        <begin position="19"/>
        <end position="103"/>
    </location>
</feature>
<organism evidence="3 4">
    <name type="scientific">Effrenium voratum</name>
    <dbReference type="NCBI Taxonomy" id="2562239"/>
    <lineage>
        <taxon>Eukaryota</taxon>
        <taxon>Sar</taxon>
        <taxon>Alveolata</taxon>
        <taxon>Dinophyceae</taxon>
        <taxon>Suessiales</taxon>
        <taxon>Symbiodiniaceae</taxon>
        <taxon>Effrenium</taxon>
    </lineage>
</organism>
<dbReference type="Proteomes" id="UP001178507">
    <property type="component" value="Unassembled WGS sequence"/>
</dbReference>
<keyword evidence="4" id="KW-1185">Reference proteome</keyword>
<dbReference type="InterPro" id="IPR036034">
    <property type="entry name" value="PDZ_sf"/>
</dbReference>
<comment type="caution">
    <text evidence="3">The sequence shown here is derived from an EMBL/GenBank/DDBJ whole genome shotgun (WGS) entry which is preliminary data.</text>
</comment>
<evidence type="ECO:0000313" key="3">
    <source>
        <dbReference type="EMBL" id="CAJ1397935.1"/>
    </source>
</evidence>
<dbReference type="EMBL" id="CAUJNA010003283">
    <property type="protein sequence ID" value="CAJ1397935.1"/>
    <property type="molecule type" value="Genomic_DNA"/>
</dbReference>
<feature type="region of interest" description="Disordered" evidence="1">
    <location>
        <begin position="108"/>
        <end position="142"/>
    </location>
</feature>
<dbReference type="Gene3D" id="2.30.42.10">
    <property type="match status" value="1"/>
</dbReference>